<dbReference type="EMBL" id="CAJMWY010002485">
    <property type="protein sequence ID" value="CAE6489956.1"/>
    <property type="molecule type" value="Genomic_DNA"/>
</dbReference>
<dbReference type="Proteomes" id="UP000663888">
    <property type="component" value="Unassembled WGS sequence"/>
</dbReference>
<gene>
    <name evidence="2" type="ORF">RDB_LOCUS110275</name>
    <name evidence="1" type="ORF">RDB_LOCUS40132</name>
</gene>
<comment type="caution">
    <text evidence="1">The sequence shown here is derived from an EMBL/GenBank/DDBJ whole genome shotgun (WGS) entry which is preliminary data.</text>
</comment>
<sequence>MNLHSIISLVGFRAMELRWSGGWNTSLRGPRIDAFCGVPLLMDLNYQRVVLDLVQVFSTSIAQRRTPAKRSWRPTVVSSVFDQPSEPDNTKGF</sequence>
<reference evidence="1" key="1">
    <citation type="submission" date="2021-01" db="EMBL/GenBank/DDBJ databases">
        <authorList>
            <person name="Kaushik A."/>
        </authorList>
    </citation>
    <scope>NUCLEOTIDE SEQUENCE</scope>
    <source>
        <strain evidence="1">AG4-R118</strain>
        <strain evidence="2">AG4-RS23</strain>
    </source>
</reference>
<evidence type="ECO:0000313" key="2">
    <source>
        <dbReference type="EMBL" id="CAE6489956.1"/>
    </source>
</evidence>
<name>A0A8H2XWJ5_9AGAM</name>
<dbReference type="EMBL" id="CAJMWX010000845">
    <property type="protein sequence ID" value="CAE6434725.1"/>
    <property type="molecule type" value="Genomic_DNA"/>
</dbReference>
<organism evidence="1 3">
    <name type="scientific">Rhizoctonia solani</name>
    <dbReference type="NCBI Taxonomy" id="456999"/>
    <lineage>
        <taxon>Eukaryota</taxon>
        <taxon>Fungi</taxon>
        <taxon>Dikarya</taxon>
        <taxon>Basidiomycota</taxon>
        <taxon>Agaricomycotina</taxon>
        <taxon>Agaricomycetes</taxon>
        <taxon>Cantharellales</taxon>
        <taxon>Ceratobasidiaceae</taxon>
        <taxon>Rhizoctonia</taxon>
    </lineage>
</organism>
<dbReference type="Proteomes" id="UP000663861">
    <property type="component" value="Unassembled WGS sequence"/>
</dbReference>
<evidence type="ECO:0000313" key="1">
    <source>
        <dbReference type="EMBL" id="CAE6434725.1"/>
    </source>
</evidence>
<protein>
    <submittedName>
        <fullName evidence="1">Uncharacterized protein</fullName>
    </submittedName>
</protein>
<evidence type="ECO:0000313" key="3">
    <source>
        <dbReference type="Proteomes" id="UP000663888"/>
    </source>
</evidence>
<proteinExistence type="predicted"/>
<accession>A0A8H2XWJ5</accession>
<dbReference type="AlphaFoldDB" id="A0A8H2XWJ5"/>